<comment type="caution">
    <text evidence="5">The sequence shown here is derived from an EMBL/GenBank/DDBJ whole genome shotgun (WGS) entry which is preliminary data.</text>
</comment>
<gene>
    <name evidence="5" type="ORF">HXK09_04000</name>
</gene>
<dbReference type="InterPro" id="IPR027417">
    <property type="entry name" value="P-loop_NTPase"/>
</dbReference>
<dbReference type="Proteomes" id="UP000759246">
    <property type="component" value="Unassembled WGS sequence"/>
</dbReference>
<accession>A0A929RNR8</accession>
<feature type="domain" description="ABC transporter" evidence="4">
    <location>
        <begin position="3"/>
        <end position="226"/>
    </location>
</feature>
<dbReference type="PROSITE" id="PS50893">
    <property type="entry name" value="ABC_TRANSPORTER_2"/>
    <property type="match status" value="1"/>
</dbReference>
<name>A0A929RNR8_9ACTO</name>
<proteinExistence type="predicted"/>
<evidence type="ECO:0000256" key="3">
    <source>
        <dbReference type="ARBA" id="ARBA00022840"/>
    </source>
</evidence>
<dbReference type="GO" id="GO:0016887">
    <property type="term" value="F:ATP hydrolysis activity"/>
    <property type="evidence" value="ECO:0007669"/>
    <property type="project" value="InterPro"/>
</dbReference>
<dbReference type="InterPro" id="IPR015854">
    <property type="entry name" value="ABC_transpr_LolD-like"/>
</dbReference>
<dbReference type="GO" id="GO:0005524">
    <property type="term" value="F:ATP binding"/>
    <property type="evidence" value="ECO:0007669"/>
    <property type="project" value="UniProtKB-KW"/>
</dbReference>
<dbReference type="PROSITE" id="PS00211">
    <property type="entry name" value="ABC_TRANSPORTER_1"/>
    <property type="match status" value="1"/>
</dbReference>
<dbReference type="EMBL" id="JABZGF010000085">
    <property type="protein sequence ID" value="MBF0966320.1"/>
    <property type="molecule type" value="Genomic_DNA"/>
</dbReference>
<dbReference type="SMART" id="SM00382">
    <property type="entry name" value="AAA"/>
    <property type="match status" value="1"/>
</dbReference>
<protein>
    <submittedName>
        <fullName evidence="5">ABC transporter ATP-binding protein</fullName>
    </submittedName>
</protein>
<dbReference type="InterPro" id="IPR017871">
    <property type="entry name" value="ABC_transporter-like_CS"/>
</dbReference>
<dbReference type="AlphaFoldDB" id="A0A929RNR8"/>
<dbReference type="InterPro" id="IPR017911">
    <property type="entry name" value="MacB-like_ATP-bd"/>
</dbReference>
<dbReference type="PANTHER" id="PTHR24220">
    <property type="entry name" value="IMPORT ATP-BINDING PROTEIN"/>
    <property type="match status" value="1"/>
</dbReference>
<dbReference type="Pfam" id="PF00005">
    <property type="entry name" value="ABC_tran"/>
    <property type="match status" value="1"/>
</dbReference>
<keyword evidence="1" id="KW-0813">Transport</keyword>
<dbReference type="InterPro" id="IPR003593">
    <property type="entry name" value="AAA+_ATPase"/>
</dbReference>
<evidence type="ECO:0000313" key="6">
    <source>
        <dbReference type="Proteomes" id="UP000759246"/>
    </source>
</evidence>
<reference evidence="5" key="1">
    <citation type="submission" date="2020-04" db="EMBL/GenBank/DDBJ databases">
        <title>Deep metagenomics examines the oral microbiome during advanced dental caries in children, revealing novel taxa and co-occurrences with host molecules.</title>
        <authorList>
            <person name="Baker J.L."/>
            <person name="Morton J.T."/>
            <person name="Dinis M."/>
            <person name="Alvarez R."/>
            <person name="Tran N.C."/>
            <person name="Knight R."/>
            <person name="Edlund A."/>
        </authorList>
    </citation>
    <scope>NUCLEOTIDE SEQUENCE</scope>
    <source>
        <strain evidence="5">JCVI_30_bin.13</strain>
    </source>
</reference>
<dbReference type="GO" id="GO:0022857">
    <property type="term" value="F:transmembrane transporter activity"/>
    <property type="evidence" value="ECO:0007669"/>
    <property type="project" value="TreeGrafter"/>
</dbReference>
<dbReference type="CDD" id="cd03255">
    <property type="entry name" value="ABC_MJ0796_LolCDE_FtsE"/>
    <property type="match status" value="1"/>
</dbReference>
<organism evidence="5 6">
    <name type="scientific">Actinomyces bouchesdurhonensis</name>
    <dbReference type="NCBI Taxonomy" id="1852361"/>
    <lineage>
        <taxon>Bacteria</taxon>
        <taxon>Bacillati</taxon>
        <taxon>Actinomycetota</taxon>
        <taxon>Actinomycetes</taxon>
        <taxon>Actinomycetales</taxon>
        <taxon>Actinomycetaceae</taxon>
        <taxon>Actinomyces</taxon>
    </lineage>
</organism>
<dbReference type="Gene3D" id="3.40.50.300">
    <property type="entry name" value="P-loop containing nucleotide triphosphate hydrolases"/>
    <property type="match status" value="1"/>
</dbReference>
<dbReference type="GO" id="GO:0005886">
    <property type="term" value="C:plasma membrane"/>
    <property type="evidence" value="ECO:0007669"/>
    <property type="project" value="TreeGrafter"/>
</dbReference>
<evidence type="ECO:0000256" key="1">
    <source>
        <dbReference type="ARBA" id="ARBA00022448"/>
    </source>
</evidence>
<dbReference type="SUPFAM" id="SSF52540">
    <property type="entry name" value="P-loop containing nucleoside triphosphate hydrolases"/>
    <property type="match status" value="1"/>
</dbReference>
<evidence type="ECO:0000259" key="4">
    <source>
        <dbReference type="PROSITE" id="PS50893"/>
    </source>
</evidence>
<dbReference type="InterPro" id="IPR003439">
    <property type="entry name" value="ABC_transporter-like_ATP-bd"/>
</dbReference>
<evidence type="ECO:0000256" key="2">
    <source>
        <dbReference type="ARBA" id="ARBA00022741"/>
    </source>
</evidence>
<keyword evidence="3 5" id="KW-0067">ATP-binding</keyword>
<evidence type="ECO:0000313" key="5">
    <source>
        <dbReference type="EMBL" id="MBF0966320.1"/>
    </source>
</evidence>
<keyword evidence="2" id="KW-0547">Nucleotide-binding</keyword>
<sequence>MLIEATDLTKEFPRARAGGRLFTAVHPLDLTLDEGQLTVITGHSGSGKSTLLNMLAGMLPPTGGTVCLGGIDLYAMREEECARLRNERIGFIPQGHAALRSLTVLENVLLPSVLYGAGGSPRERAEELLSAVGLSELADARPNELSGGELRRVGVARALLMSPAVVLADEPTAGLDAESAAGVLRLLREAAGLGATVLIVTHEPEALSYADRTFAMDGGHLSGGSS</sequence>